<evidence type="ECO:0000313" key="4">
    <source>
        <dbReference type="EMBL" id="OQS05697.1"/>
    </source>
</evidence>
<dbReference type="GO" id="GO:0035303">
    <property type="term" value="P:regulation of dephosphorylation"/>
    <property type="evidence" value="ECO:0007669"/>
    <property type="project" value="InterPro"/>
</dbReference>
<gene>
    <name evidence="4" type="ORF">THRCLA_02200</name>
</gene>
<proteinExistence type="predicted"/>
<organism evidence="4 5">
    <name type="scientific">Thraustotheca clavata</name>
    <dbReference type="NCBI Taxonomy" id="74557"/>
    <lineage>
        <taxon>Eukaryota</taxon>
        <taxon>Sar</taxon>
        <taxon>Stramenopiles</taxon>
        <taxon>Oomycota</taxon>
        <taxon>Saprolegniomycetes</taxon>
        <taxon>Saprolegniales</taxon>
        <taxon>Achlyaceae</taxon>
        <taxon>Thraustotheca</taxon>
    </lineage>
</organism>
<comment type="subcellular location">
    <subcellularLocation>
        <location evidence="1">Cytoplasm</location>
    </subcellularLocation>
</comment>
<keyword evidence="5" id="KW-1185">Reference proteome</keyword>
<name>A0A1W0A5Y3_9STRA</name>
<accession>A0A1W0A5Y3</accession>
<dbReference type="GO" id="GO:0005737">
    <property type="term" value="C:cytoplasm"/>
    <property type="evidence" value="ECO:0007669"/>
    <property type="project" value="UniProtKB-SubCell"/>
</dbReference>
<evidence type="ECO:0000256" key="3">
    <source>
        <dbReference type="ARBA" id="ARBA00022837"/>
    </source>
</evidence>
<keyword evidence="3" id="KW-0106">Calcium</keyword>
<dbReference type="InterPro" id="IPR018247">
    <property type="entry name" value="EF_Hand_1_Ca_BS"/>
</dbReference>
<keyword evidence="2" id="KW-0963">Cytoplasm</keyword>
<dbReference type="GO" id="GO:0005819">
    <property type="term" value="C:spindle"/>
    <property type="evidence" value="ECO:0007669"/>
    <property type="project" value="TreeGrafter"/>
</dbReference>
<dbReference type="InterPro" id="IPR011992">
    <property type="entry name" value="EF-hand-dom_pair"/>
</dbReference>
<dbReference type="AlphaFoldDB" id="A0A1W0A5Y3"/>
<evidence type="ECO:0000256" key="1">
    <source>
        <dbReference type="ARBA" id="ARBA00004496"/>
    </source>
</evidence>
<protein>
    <submittedName>
        <fullName evidence="4">Serine/threonine-protein phosphatase 2A regulatory subunit B'' subunit gamma isoform 2</fullName>
    </submittedName>
</protein>
<dbReference type="PROSITE" id="PS00018">
    <property type="entry name" value="EF_HAND_1"/>
    <property type="match status" value="1"/>
</dbReference>
<dbReference type="STRING" id="74557.A0A1W0A5Y3"/>
<dbReference type="InterPro" id="IPR039865">
    <property type="entry name" value="PPP2R3C"/>
</dbReference>
<dbReference type="GO" id="GO:0000226">
    <property type="term" value="P:microtubule cytoskeleton organization"/>
    <property type="evidence" value="ECO:0007669"/>
    <property type="project" value="TreeGrafter"/>
</dbReference>
<dbReference type="OrthoDB" id="10265007at2759"/>
<dbReference type="SUPFAM" id="SSF47473">
    <property type="entry name" value="EF-hand"/>
    <property type="match status" value="1"/>
</dbReference>
<dbReference type="Proteomes" id="UP000243217">
    <property type="component" value="Unassembled WGS sequence"/>
</dbReference>
<dbReference type="PANTHER" id="PTHR12085">
    <property type="entry name" value="SERINE/THREONINE-PROTEIN PHOSPHATASE 2A REGULATORY SUBUNIT B'' SUBUNIT GAMMA"/>
    <property type="match status" value="1"/>
</dbReference>
<dbReference type="PANTHER" id="PTHR12085:SF3">
    <property type="entry name" value="SERINE_THREONINE-PROTEIN PHOSPHATASE 2A REGULATORY SUBUNIT B'' SUBUNIT GAMMA"/>
    <property type="match status" value="1"/>
</dbReference>
<evidence type="ECO:0000256" key="2">
    <source>
        <dbReference type="ARBA" id="ARBA00022490"/>
    </source>
</evidence>
<evidence type="ECO:0000313" key="5">
    <source>
        <dbReference type="Proteomes" id="UP000243217"/>
    </source>
</evidence>
<dbReference type="EMBL" id="JNBS01000427">
    <property type="protein sequence ID" value="OQS05697.1"/>
    <property type="molecule type" value="Genomic_DNA"/>
</dbReference>
<reference evidence="4 5" key="1">
    <citation type="journal article" date="2014" name="Genome Biol. Evol.">
        <title>The secreted proteins of Achlya hypogyna and Thraustotheca clavata identify the ancestral oomycete secretome and reveal gene acquisitions by horizontal gene transfer.</title>
        <authorList>
            <person name="Misner I."/>
            <person name="Blouin N."/>
            <person name="Leonard G."/>
            <person name="Richards T.A."/>
            <person name="Lane C.E."/>
        </authorList>
    </citation>
    <scope>NUCLEOTIDE SEQUENCE [LARGE SCALE GENOMIC DNA]</scope>
    <source>
        <strain evidence="4 5">ATCC 34112</strain>
    </source>
</reference>
<dbReference type="GO" id="GO:0030865">
    <property type="term" value="P:cortical cytoskeleton organization"/>
    <property type="evidence" value="ECO:0007669"/>
    <property type="project" value="TreeGrafter"/>
</dbReference>
<dbReference type="Gene3D" id="1.10.238.10">
    <property type="entry name" value="EF-hand"/>
    <property type="match status" value="1"/>
</dbReference>
<sequence length="374" mass="43682">MSIKLSSVVFPTRSGNCANVLELFKEHVNQVCLDWKQVQELITKIYEVVTLVPAENQICKWIETQEDEINQRMEIDEKYVPPPTFEEIQCMKQWLDIPKLNYLQFRACTSKLPKQFTLASVFMQFRQDSYGRINGLLWVDLIQLTSLQLQSHLLLIFSGNLVIERVRTHTYCHAMINLLCPEFHSSIEYAANPFTIEAISTIHRQYLQLDTDKDGMLSRQEMLSYGRKKAFANENGHATHELTKQFIDRVFDMSITYNDELDYKSFLDINIRLQDKTSKSSLQFFWRVLDMSEMGFIDSTVIDYFLKGIAEKVFLATEGHLDVQILRSELFDMIQPKNPFKITLDDLASSHAGQTFVRVLTDYEAYLKYERQAK</sequence>
<comment type="caution">
    <text evidence="4">The sequence shown here is derived from an EMBL/GenBank/DDBJ whole genome shotgun (WGS) entry which is preliminary data.</text>
</comment>